<organism evidence="1 2">
    <name type="scientific">Streptomyces aurantiacus JA 4570</name>
    <dbReference type="NCBI Taxonomy" id="1286094"/>
    <lineage>
        <taxon>Bacteria</taxon>
        <taxon>Bacillati</taxon>
        <taxon>Actinomycetota</taxon>
        <taxon>Actinomycetes</taxon>
        <taxon>Kitasatosporales</taxon>
        <taxon>Streptomycetaceae</taxon>
        <taxon>Streptomyces</taxon>
        <taxon>Streptomyces aurantiacus group</taxon>
    </lineage>
</organism>
<sequence>MPSVLFIHGTGVRAPGYTASLDTVREGLAAVRPDVTVAGCDWGSALGSYLRADGASIPGYRPRKPVQRPAAEDEERARWALLYLDPDAELALFALIERESAGSFVPGAVSPGAKLWTRAMALAESDGVRRTWEAVGLRELLAESLRGTQASVEFRRACDAARDDLGAGSLARLTGRSLVARALAGLPGGPGSVPVPGRDAMVDAVVDALGGEARGFASGLARALGASARLMERAGGSRFVVGRRDAISERSLGFSGDILSYLVRGEAVRAYVAEMARELAPPVVLLGHSLGGIVAFDLLARGVRTDRAGDATAAGHAPGAARPDAAAVPAPPVAGPSVARLVTVGSQAPLLYELDALPSRPFGTGLPAGFPEWINIYDPRDLLSFVGSDVFGPRVRDVEVDNGQPVSAAHGAYWANRHLYEVLAEVIPR</sequence>
<name>S4AIM7_9ACTN</name>
<dbReference type="SUPFAM" id="SSF53474">
    <property type="entry name" value="alpha/beta-Hydrolases"/>
    <property type="match status" value="1"/>
</dbReference>
<evidence type="ECO:0000313" key="2">
    <source>
        <dbReference type="Proteomes" id="UP000014629"/>
    </source>
</evidence>
<gene>
    <name evidence="1" type="ORF">STRAU_5543</name>
</gene>
<dbReference type="EMBL" id="AOPZ01000316">
    <property type="protein sequence ID" value="EPH41307.1"/>
    <property type="molecule type" value="Genomic_DNA"/>
</dbReference>
<dbReference type="RefSeq" id="WP_016643664.1">
    <property type="nucleotide sequence ID" value="NZ_AOPZ01000316.1"/>
</dbReference>
<evidence type="ECO:0000313" key="1">
    <source>
        <dbReference type="EMBL" id="EPH41307.1"/>
    </source>
</evidence>
<dbReference type="Proteomes" id="UP000014629">
    <property type="component" value="Unassembled WGS sequence"/>
</dbReference>
<protein>
    <submittedName>
        <fullName evidence="1">Uncharacterized protein</fullName>
    </submittedName>
</protein>
<dbReference type="Gene3D" id="3.40.50.1820">
    <property type="entry name" value="alpha/beta hydrolase"/>
    <property type="match status" value="1"/>
</dbReference>
<proteinExistence type="predicted"/>
<comment type="caution">
    <text evidence="1">The sequence shown here is derived from an EMBL/GenBank/DDBJ whole genome shotgun (WGS) entry which is preliminary data.</text>
</comment>
<dbReference type="InterPro" id="IPR029058">
    <property type="entry name" value="AB_hydrolase_fold"/>
</dbReference>
<reference evidence="1 2" key="1">
    <citation type="submission" date="2013-02" db="EMBL/GenBank/DDBJ databases">
        <title>Draft Genome Sequence of Streptomyces aurantiacus, Which Produces Setomimycin.</title>
        <authorList>
            <person name="Gruening B.A."/>
            <person name="Praeg A."/>
            <person name="Erxleben A."/>
            <person name="Guenther S."/>
            <person name="Mueller M."/>
        </authorList>
    </citation>
    <scope>NUCLEOTIDE SEQUENCE [LARGE SCALE GENOMIC DNA]</scope>
    <source>
        <strain evidence="1 2">JA 4570</strain>
    </source>
</reference>
<dbReference type="AlphaFoldDB" id="S4AIM7"/>
<keyword evidence="2" id="KW-1185">Reference proteome</keyword>
<dbReference type="PATRIC" id="fig|1286094.4.peg.5471"/>
<dbReference type="OrthoDB" id="145361at2"/>
<accession>S4AIM7</accession>